<accession>A0A5B7FJX3</accession>
<comment type="caution">
    <text evidence="1">The sequence shown here is derived from an EMBL/GenBank/DDBJ whole genome shotgun (WGS) entry which is preliminary data.</text>
</comment>
<sequence>MAVHHLQHTTCSLLSLVKRPSNVWVRPSLICKGTITEPPGSAGCLTALVDQWNRERDPGRAELVFRGAGLETCE</sequence>
<dbReference type="AlphaFoldDB" id="A0A5B7FJX3"/>
<name>A0A5B7FJX3_PORTR</name>
<dbReference type="Proteomes" id="UP000324222">
    <property type="component" value="Unassembled WGS sequence"/>
</dbReference>
<dbReference type="EMBL" id="VSRR010006912">
    <property type="protein sequence ID" value="MPC45827.1"/>
    <property type="molecule type" value="Genomic_DNA"/>
</dbReference>
<organism evidence="1 2">
    <name type="scientific">Portunus trituberculatus</name>
    <name type="common">Swimming crab</name>
    <name type="synonym">Neptunus trituberculatus</name>
    <dbReference type="NCBI Taxonomy" id="210409"/>
    <lineage>
        <taxon>Eukaryota</taxon>
        <taxon>Metazoa</taxon>
        <taxon>Ecdysozoa</taxon>
        <taxon>Arthropoda</taxon>
        <taxon>Crustacea</taxon>
        <taxon>Multicrustacea</taxon>
        <taxon>Malacostraca</taxon>
        <taxon>Eumalacostraca</taxon>
        <taxon>Eucarida</taxon>
        <taxon>Decapoda</taxon>
        <taxon>Pleocyemata</taxon>
        <taxon>Brachyura</taxon>
        <taxon>Eubrachyura</taxon>
        <taxon>Portunoidea</taxon>
        <taxon>Portunidae</taxon>
        <taxon>Portuninae</taxon>
        <taxon>Portunus</taxon>
    </lineage>
</organism>
<evidence type="ECO:0000313" key="2">
    <source>
        <dbReference type="Proteomes" id="UP000324222"/>
    </source>
</evidence>
<gene>
    <name evidence="1" type="ORF">E2C01_039533</name>
</gene>
<reference evidence="1 2" key="1">
    <citation type="submission" date="2019-05" db="EMBL/GenBank/DDBJ databases">
        <title>Another draft genome of Portunus trituberculatus and its Hox gene families provides insights of decapod evolution.</title>
        <authorList>
            <person name="Jeong J.-H."/>
            <person name="Song I."/>
            <person name="Kim S."/>
            <person name="Choi T."/>
            <person name="Kim D."/>
            <person name="Ryu S."/>
            <person name="Kim W."/>
        </authorList>
    </citation>
    <scope>NUCLEOTIDE SEQUENCE [LARGE SCALE GENOMIC DNA]</scope>
    <source>
        <tissue evidence="1">Muscle</tissue>
    </source>
</reference>
<evidence type="ECO:0000313" key="1">
    <source>
        <dbReference type="EMBL" id="MPC45827.1"/>
    </source>
</evidence>
<protein>
    <submittedName>
        <fullName evidence="1">Uncharacterized protein</fullName>
    </submittedName>
</protein>
<keyword evidence="2" id="KW-1185">Reference proteome</keyword>
<proteinExistence type="predicted"/>